<evidence type="ECO:0000259" key="2">
    <source>
        <dbReference type="Pfam" id="PF13525"/>
    </source>
</evidence>
<dbReference type="SUPFAM" id="SSF48452">
    <property type="entry name" value="TPR-like"/>
    <property type="match status" value="1"/>
</dbReference>
<comment type="caution">
    <text evidence="3">The sequence shown here is derived from an EMBL/GenBank/DDBJ whole genome shotgun (WGS) entry which is preliminary data.</text>
</comment>
<proteinExistence type="predicted"/>
<evidence type="ECO:0000256" key="1">
    <source>
        <dbReference type="ARBA" id="ARBA00022729"/>
    </source>
</evidence>
<dbReference type="AlphaFoldDB" id="A0A918TNP1"/>
<sequence>MKNYRALLRDYPADKRAAESRFREAAILTAMGNETDAFDSYQLFIERHPGDPLYAQAVAQQEAVAHAAAKGDIRTSFLGLKSRLERKTIVEMLEKVRDNAPRANSAPRAQYMIGQVNESRKNPVAAIAAYEKLVDDYPNSSVAPDAQFRIGEILLKQAREGNQDQANLERAKNAYRDLLLAYPNSPSTAQAKQRIATIGSRDLQASYNVAEFYRKKGELDSASYYYQEVVDGAAPSDLRNRAAARLAELKR</sequence>
<keyword evidence="4" id="KW-1185">Reference proteome</keyword>
<dbReference type="InterPro" id="IPR011990">
    <property type="entry name" value="TPR-like_helical_dom_sf"/>
</dbReference>
<feature type="domain" description="Outer membrane lipoprotein BamD-like" evidence="2">
    <location>
        <begin position="90"/>
        <end position="229"/>
    </location>
</feature>
<dbReference type="Pfam" id="PF13525">
    <property type="entry name" value="YfiO"/>
    <property type="match status" value="1"/>
</dbReference>
<reference evidence="3" key="1">
    <citation type="journal article" date="2014" name="Int. J. Syst. Evol. Microbiol.">
        <title>Complete genome sequence of Corynebacterium casei LMG S-19264T (=DSM 44701T), isolated from a smear-ripened cheese.</title>
        <authorList>
            <consortium name="US DOE Joint Genome Institute (JGI-PGF)"/>
            <person name="Walter F."/>
            <person name="Albersmeier A."/>
            <person name="Kalinowski J."/>
            <person name="Ruckert C."/>
        </authorList>
    </citation>
    <scope>NUCLEOTIDE SEQUENCE</scope>
    <source>
        <strain evidence="3">KCTC 12988</strain>
    </source>
</reference>
<dbReference type="InterPro" id="IPR019734">
    <property type="entry name" value="TPR_rpt"/>
</dbReference>
<dbReference type="EMBL" id="BMXI01000009">
    <property type="protein sequence ID" value="GHC55836.1"/>
    <property type="molecule type" value="Genomic_DNA"/>
</dbReference>
<dbReference type="InterPro" id="IPR039565">
    <property type="entry name" value="BamD-like"/>
</dbReference>
<dbReference type="Pfam" id="PF13174">
    <property type="entry name" value="TPR_6"/>
    <property type="match status" value="1"/>
</dbReference>
<reference evidence="3" key="2">
    <citation type="submission" date="2020-09" db="EMBL/GenBank/DDBJ databases">
        <authorList>
            <person name="Sun Q."/>
            <person name="Kim S."/>
        </authorList>
    </citation>
    <scope>NUCLEOTIDE SEQUENCE</scope>
    <source>
        <strain evidence="3">KCTC 12988</strain>
    </source>
</reference>
<organism evidence="3 4">
    <name type="scientific">Roseibacillus persicicus</name>
    <dbReference type="NCBI Taxonomy" id="454148"/>
    <lineage>
        <taxon>Bacteria</taxon>
        <taxon>Pseudomonadati</taxon>
        <taxon>Verrucomicrobiota</taxon>
        <taxon>Verrucomicrobiia</taxon>
        <taxon>Verrucomicrobiales</taxon>
        <taxon>Verrucomicrobiaceae</taxon>
        <taxon>Roseibacillus</taxon>
    </lineage>
</organism>
<accession>A0A918TNP1</accession>
<protein>
    <recommendedName>
        <fullName evidence="2">Outer membrane lipoprotein BamD-like domain-containing protein</fullName>
    </recommendedName>
</protein>
<name>A0A918TNP1_9BACT</name>
<dbReference type="Gene3D" id="1.25.40.10">
    <property type="entry name" value="Tetratricopeptide repeat domain"/>
    <property type="match status" value="2"/>
</dbReference>
<gene>
    <name evidence="3" type="ORF">GCM10007100_23330</name>
</gene>
<evidence type="ECO:0000313" key="4">
    <source>
        <dbReference type="Proteomes" id="UP000644507"/>
    </source>
</evidence>
<evidence type="ECO:0000313" key="3">
    <source>
        <dbReference type="EMBL" id="GHC55836.1"/>
    </source>
</evidence>
<dbReference type="Proteomes" id="UP000644507">
    <property type="component" value="Unassembled WGS sequence"/>
</dbReference>
<keyword evidence="1" id="KW-0732">Signal</keyword>